<dbReference type="PANTHER" id="PTHR34598">
    <property type="entry name" value="BLL6449 PROTEIN"/>
    <property type="match status" value="1"/>
</dbReference>
<dbReference type="PANTHER" id="PTHR34598:SF3">
    <property type="entry name" value="OXIDOREDUCTASE AN1597"/>
    <property type="match status" value="1"/>
</dbReference>
<gene>
    <name evidence="1" type="ORF">METZ01_LOCUS52941</name>
</gene>
<dbReference type="EMBL" id="UINC01002766">
    <property type="protein sequence ID" value="SVA00087.1"/>
    <property type="molecule type" value="Genomic_DNA"/>
</dbReference>
<evidence type="ECO:0008006" key="2">
    <source>
        <dbReference type="Google" id="ProtNLM"/>
    </source>
</evidence>
<reference evidence="1" key="1">
    <citation type="submission" date="2018-05" db="EMBL/GenBank/DDBJ databases">
        <authorList>
            <person name="Lanie J.A."/>
            <person name="Ng W.-L."/>
            <person name="Kazmierczak K.M."/>
            <person name="Andrzejewski T.M."/>
            <person name="Davidsen T.M."/>
            <person name="Wayne K.J."/>
            <person name="Tettelin H."/>
            <person name="Glass J.I."/>
            <person name="Rusch D."/>
            <person name="Podicherti R."/>
            <person name="Tsui H.-C.T."/>
            <person name="Winkler M.E."/>
        </authorList>
    </citation>
    <scope>NUCLEOTIDE SEQUENCE</scope>
</reference>
<name>A0A381SCX3_9ZZZZ</name>
<organism evidence="1">
    <name type="scientific">marine metagenome</name>
    <dbReference type="NCBI Taxonomy" id="408172"/>
    <lineage>
        <taxon>unclassified sequences</taxon>
        <taxon>metagenomes</taxon>
        <taxon>ecological metagenomes</taxon>
    </lineage>
</organism>
<sequence>MPVSGLIDEDGAYCSLVRYVSSAKAFVIGGEMTLTVEAEVRYLNDEWRHRAGLASIGSRESRRANTRKHNVFIRDARAKRDELSLDVNGFALVDHVSAVTNFGDEDSVKSSYYAEIERLTREVSGANEVFITNHVVRTEDKSNFNSAYARFLHCDYSLKDPRSASLKTLESRHLDPADYETADFAWYNSWQPFDHEARNNPLAVIDATTLAENDIVDYYYTGNNASNKSSMPLFNPRHELWYFNRMRTDEVLFIKQLDTRDGYAQACPHTSFDDPNVPQDVPPRRSVEVRLLAVFR</sequence>
<dbReference type="NCBIfam" id="NF041278">
    <property type="entry name" value="CmcJ_NvfI_EfuI"/>
    <property type="match status" value="1"/>
</dbReference>
<accession>A0A381SCX3</accession>
<dbReference type="InterPro" id="IPR044053">
    <property type="entry name" value="AsaB-like"/>
</dbReference>
<protein>
    <recommendedName>
        <fullName evidence="2">Methyltransferase</fullName>
    </recommendedName>
</protein>
<dbReference type="GO" id="GO:0016491">
    <property type="term" value="F:oxidoreductase activity"/>
    <property type="evidence" value="ECO:0007669"/>
    <property type="project" value="InterPro"/>
</dbReference>
<evidence type="ECO:0000313" key="1">
    <source>
        <dbReference type="EMBL" id="SVA00087.1"/>
    </source>
</evidence>
<proteinExistence type="predicted"/>
<dbReference type="AlphaFoldDB" id="A0A381SCX3"/>